<evidence type="ECO:0000313" key="3">
    <source>
        <dbReference type="WBParaSite" id="TCLT_0000179501-mRNA-1"/>
    </source>
</evidence>
<evidence type="ECO:0000313" key="2">
    <source>
        <dbReference type="Proteomes" id="UP000276776"/>
    </source>
</evidence>
<reference evidence="3" key="1">
    <citation type="submission" date="2017-02" db="UniProtKB">
        <authorList>
            <consortium name="WormBaseParasite"/>
        </authorList>
    </citation>
    <scope>IDENTIFICATION</scope>
</reference>
<dbReference type="STRING" id="103827.A0A0N5CNN0"/>
<dbReference type="AlphaFoldDB" id="A0A0N5CNN0"/>
<dbReference type="InterPro" id="IPR032675">
    <property type="entry name" value="LRR_dom_sf"/>
</dbReference>
<organism evidence="3">
    <name type="scientific">Thelazia callipaeda</name>
    <name type="common">Oriental eyeworm</name>
    <name type="synonym">Parasitic nematode</name>
    <dbReference type="NCBI Taxonomy" id="103827"/>
    <lineage>
        <taxon>Eukaryota</taxon>
        <taxon>Metazoa</taxon>
        <taxon>Ecdysozoa</taxon>
        <taxon>Nematoda</taxon>
        <taxon>Chromadorea</taxon>
        <taxon>Rhabditida</taxon>
        <taxon>Spirurina</taxon>
        <taxon>Spiruromorpha</taxon>
        <taxon>Thelazioidea</taxon>
        <taxon>Thelaziidae</taxon>
        <taxon>Thelazia</taxon>
    </lineage>
</organism>
<reference evidence="1 2" key="2">
    <citation type="submission" date="2018-11" db="EMBL/GenBank/DDBJ databases">
        <authorList>
            <consortium name="Pathogen Informatics"/>
        </authorList>
    </citation>
    <scope>NUCLEOTIDE SEQUENCE [LARGE SCALE GENOMIC DNA]</scope>
</reference>
<keyword evidence="2" id="KW-1185">Reference proteome</keyword>
<protein>
    <submittedName>
        <fullName evidence="3">ATP synthase subunit s, mitochondrial</fullName>
    </submittedName>
</protein>
<dbReference type="Proteomes" id="UP000276776">
    <property type="component" value="Unassembled WGS sequence"/>
</dbReference>
<dbReference type="Gene3D" id="3.80.10.10">
    <property type="entry name" value="Ribonuclease Inhibitor"/>
    <property type="match status" value="1"/>
</dbReference>
<dbReference type="OrthoDB" id="5859291at2759"/>
<name>A0A0N5CNN0_THECL</name>
<sequence length="223" mass="25586">MHFGPELACLEWLMECGSSEVVMSDGTSIACIKDMHRYIKDFGFNFKYIPISAVPFKWSPVLPIIGIKKLDAIYDMRWAKKPNVYITKVDATDSAVGDRGFQYFRECRQIEVLKLNFCDFFTNIAIEHLAVGRPSRTLRNLEIVANPYVSDDFVKGIKRIRGLKRAHFYFLPNVADQKFILQTLKVSLPNCRSSFPEISNIGYGYECSEEENEKRQTSKAKGD</sequence>
<dbReference type="OMA" id="FQYFKEC"/>
<dbReference type="EMBL" id="UYYF01000270">
    <property type="protein sequence ID" value="VDM97420.1"/>
    <property type="molecule type" value="Genomic_DNA"/>
</dbReference>
<evidence type="ECO:0000313" key="1">
    <source>
        <dbReference type="EMBL" id="VDM97420.1"/>
    </source>
</evidence>
<gene>
    <name evidence="1" type="ORF">TCLT_LOCUS1796</name>
</gene>
<dbReference type="WBParaSite" id="TCLT_0000179501-mRNA-1">
    <property type="protein sequence ID" value="TCLT_0000179501-mRNA-1"/>
    <property type="gene ID" value="TCLT_0000179501"/>
</dbReference>
<proteinExistence type="predicted"/>
<dbReference type="SUPFAM" id="SSF52047">
    <property type="entry name" value="RNI-like"/>
    <property type="match status" value="1"/>
</dbReference>
<accession>A0A0N5CNN0</accession>